<proteinExistence type="predicted"/>
<dbReference type="EMBL" id="GG666659">
    <property type="protein sequence ID" value="EEN45462.1"/>
    <property type="molecule type" value="Genomic_DNA"/>
</dbReference>
<name>C3ZQ83_BRAFL</name>
<organism>
    <name type="scientific">Branchiostoma floridae</name>
    <name type="common">Florida lancelet</name>
    <name type="synonym">Amphioxus</name>
    <dbReference type="NCBI Taxonomy" id="7739"/>
    <lineage>
        <taxon>Eukaryota</taxon>
        <taxon>Metazoa</taxon>
        <taxon>Chordata</taxon>
        <taxon>Cephalochordata</taxon>
        <taxon>Leptocardii</taxon>
        <taxon>Amphioxiformes</taxon>
        <taxon>Branchiostomatidae</taxon>
        <taxon>Branchiostoma</taxon>
    </lineage>
</organism>
<reference evidence="1" key="1">
    <citation type="journal article" date="2008" name="Nature">
        <title>The amphioxus genome and the evolution of the chordate karyotype.</title>
        <authorList>
            <consortium name="US DOE Joint Genome Institute (JGI-PGF)"/>
            <person name="Putnam N.H."/>
            <person name="Butts T."/>
            <person name="Ferrier D.E.K."/>
            <person name="Furlong R.F."/>
            <person name="Hellsten U."/>
            <person name="Kawashima T."/>
            <person name="Robinson-Rechavi M."/>
            <person name="Shoguchi E."/>
            <person name="Terry A."/>
            <person name="Yu J.-K."/>
            <person name="Benito-Gutierrez E.L."/>
            <person name="Dubchak I."/>
            <person name="Garcia-Fernandez J."/>
            <person name="Gibson-Brown J.J."/>
            <person name="Grigoriev I.V."/>
            <person name="Horton A.C."/>
            <person name="de Jong P.J."/>
            <person name="Jurka J."/>
            <person name="Kapitonov V.V."/>
            <person name="Kohara Y."/>
            <person name="Kuroki Y."/>
            <person name="Lindquist E."/>
            <person name="Lucas S."/>
            <person name="Osoegawa K."/>
            <person name="Pennacchio L.A."/>
            <person name="Salamov A.A."/>
            <person name="Satou Y."/>
            <person name="Sauka-Spengler T."/>
            <person name="Schmutz J."/>
            <person name="Shin-I T."/>
            <person name="Toyoda A."/>
            <person name="Bronner-Fraser M."/>
            <person name="Fujiyama A."/>
            <person name="Holland L.Z."/>
            <person name="Holland P.W.H."/>
            <person name="Satoh N."/>
            <person name="Rokhsar D.S."/>
        </authorList>
    </citation>
    <scope>NUCLEOTIDE SEQUENCE [LARGE SCALE GENOMIC DNA]</scope>
    <source>
        <strain evidence="1">S238N-H82</strain>
        <tissue evidence="1">Testes</tissue>
    </source>
</reference>
<dbReference type="AlphaFoldDB" id="C3ZQ83"/>
<protein>
    <submittedName>
        <fullName evidence="1">Uncharacterized protein</fullName>
    </submittedName>
</protein>
<accession>C3ZQ83</accession>
<sequence>MKQEAQETVCSAQQLAARRRQEARCGCTDGSKDRKLCCCRPAEGKKSDVAAPMGVSTGNCDVSCWWPAEVKKSDVAAPMGVRTGSCAVVGQQKARRAMWLHRWE</sequence>
<dbReference type="InParanoid" id="C3ZQ83"/>
<gene>
    <name evidence="1" type="ORF">BRAFLDRAFT_80154</name>
</gene>
<evidence type="ECO:0000313" key="1">
    <source>
        <dbReference type="EMBL" id="EEN45462.1"/>
    </source>
</evidence>